<dbReference type="GO" id="GO:0035312">
    <property type="term" value="F:5'-3' DNA exonuclease activity"/>
    <property type="evidence" value="ECO:0007669"/>
    <property type="project" value="TreeGrafter"/>
</dbReference>
<dbReference type="Gene3D" id="3.20.20.140">
    <property type="entry name" value="Metal-dependent hydrolases"/>
    <property type="match status" value="1"/>
</dbReference>
<dbReference type="PANTHER" id="PTHR42924:SF3">
    <property type="entry name" value="POLYMERASE_HISTIDINOL PHOSPHATASE N-TERMINAL DOMAIN-CONTAINING PROTEIN"/>
    <property type="match status" value="1"/>
</dbReference>
<feature type="domain" description="Polymerase/histidinol phosphatase N-terminal" evidence="1">
    <location>
        <begin position="3"/>
        <end position="70"/>
    </location>
</feature>
<evidence type="ECO:0000313" key="2">
    <source>
        <dbReference type="EMBL" id="OQD58555.1"/>
    </source>
</evidence>
<dbReference type="RefSeq" id="WP_080460539.1">
    <property type="nucleotide sequence ID" value="NZ_BBET01000012.1"/>
</dbReference>
<protein>
    <submittedName>
        <fullName evidence="2">Putative metal-dependent phosphoesterase</fullName>
    </submittedName>
</protein>
<dbReference type="EMBL" id="JXMW01000012">
    <property type="protein sequence ID" value="OQD58555.1"/>
    <property type="molecule type" value="Genomic_DNA"/>
</dbReference>
<dbReference type="SUPFAM" id="SSF89550">
    <property type="entry name" value="PHP domain-like"/>
    <property type="match status" value="1"/>
</dbReference>
<comment type="caution">
    <text evidence="2">The sequence shown here is derived from an EMBL/GenBank/DDBJ whole genome shotgun (WGS) entry which is preliminary data.</text>
</comment>
<proteinExistence type="predicted"/>
<evidence type="ECO:0000313" key="3">
    <source>
        <dbReference type="Proteomes" id="UP000191661"/>
    </source>
</evidence>
<sequence>MKLDPHIHSCYSGDARSSPKSIINQARKIKLDIIAISDHDTIKGSRIASEISKNFDDILVVPSIEISSSEGHILGFGVDAVIEKGLSPEETVEKIHDEGGIAIIPHPFSSYRSGLFFKNEKTFKSLLGDYKLNNSLVRGVEVLNARYIIGYSNYRSNKVANKYNLAKIGSSDSHFIESVGNCYTEIIDIDNEPTVDDVIDSIKPNNTIARGKRTSNYLIAKEVFNKKIRRIY</sequence>
<accession>A0A1V6N1M3</accession>
<dbReference type="SMART" id="SM00481">
    <property type="entry name" value="POLIIIAc"/>
    <property type="match status" value="1"/>
</dbReference>
<dbReference type="PANTHER" id="PTHR42924">
    <property type="entry name" value="EXONUCLEASE"/>
    <property type="match status" value="1"/>
</dbReference>
<dbReference type="InterPro" id="IPR003141">
    <property type="entry name" value="Pol/His_phosphatase_N"/>
</dbReference>
<dbReference type="InterPro" id="IPR052018">
    <property type="entry name" value="PHP_domain"/>
</dbReference>
<gene>
    <name evidence="2" type="ORF">MBBAR_12c00290</name>
</gene>
<dbReference type="Proteomes" id="UP000191661">
    <property type="component" value="Unassembled WGS sequence"/>
</dbReference>
<dbReference type="Pfam" id="PF13263">
    <property type="entry name" value="PHP_C"/>
    <property type="match status" value="1"/>
</dbReference>
<dbReference type="GO" id="GO:0004534">
    <property type="term" value="F:5'-3' RNA exonuclease activity"/>
    <property type="evidence" value="ECO:0007669"/>
    <property type="project" value="TreeGrafter"/>
</dbReference>
<dbReference type="AlphaFoldDB" id="A0A1V6N1M3"/>
<dbReference type="InterPro" id="IPR016195">
    <property type="entry name" value="Pol/histidinol_Pase-like"/>
</dbReference>
<evidence type="ECO:0000259" key="1">
    <source>
        <dbReference type="SMART" id="SM00481"/>
    </source>
</evidence>
<keyword evidence="3" id="KW-1185">Reference proteome</keyword>
<dbReference type="InterPro" id="IPR004013">
    <property type="entry name" value="PHP_dom"/>
</dbReference>
<name>A0A1V6N1M3_METAZ</name>
<reference evidence="2 3" key="1">
    <citation type="submission" date="2014-12" db="EMBL/GenBank/DDBJ databases">
        <title>Genome sequence of Methanobrevibacter arboriphilicus DH1, DSM1125.</title>
        <authorList>
            <person name="Poehlein A."/>
            <person name="Thauer R.K."/>
            <person name="Seedorf H."/>
            <person name="Daniel R."/>
        </authorList>
    </citation>
    <scope>NUCLEOTIDE SEQUENCE [LARGE SCALE GENOMIC DNA]</scope>
    <source>
        <strain evidence="2 3">DH1</strain>
    </source>
</reference>
<organism evidence="2 3">
    <name type="scientific">Methanobrevibacter arboriphilus JCM 13429 = DSM 1125</name>
    <dbReference type="NCBI Taxonomy" id="1300164"/>
    <lineage>
        <taxon>Archaea</taxon>
        <taxon>Methanobacteriati</taxon>
        <taxon>Methanobacteriota</taxon>
        <taxon>Methanomada group</taxon>
        <taxon>Methanobacteria</taxon>
        <taxon>Methanobacteriales</taxon>
        <taxon>Methanobacteriaceae</taxon>
        <taxon>Methanobrevibacter</taxon>
    </lineage>
</organism>
<dbReference type="OrthoDB" id="50465at2157"/>
<dbReference type="Pfam" id="PF02811">
    <property type="entry name" value="PHP"/>
    <property type="match status" value="1"/>
</dbReference>